<proteinExistence type="predicted"/>
<dbReference type="SUPFAM" id="SSF52317">
    <property type="entry name" value="Class I glutamine amidotransferase-like"/>
    <property type="match status" value="1"/>
</dbReference>
<sequence length="209" mass="23386">MKRIGITQRVEWVKSYGERRDCLDQQWSNFVIKLGGFPLPLANLPAEKVEQLLTVMQLDGIILTGGNSLTCLNPQAGDTAPERDNFERTLINLALKKNIPIVGVCRGMQLINLVMAGSLIKISGHVAIKHTIEACSTEFELPKVVNSFHHYGISCTGLAESLLPLACDEVGNIEAFFSTRNNILGIMWHPEREAEFSQFDMQLFKRFLL</sequence>
<dbReference type="Pfam" id="PF07722">
    <property type="entry name" value="Peptidase_C26"/>
    <property type="match status" value="1"/>
</dbReference>
<gene>
    <name evidence="1" type="ORF">GAB14E_0551</name>
</gene>
<dbReference type="InterPro" id="IPR011697">
    <property type="entry name" value="Peptidase_C26"/>
</dbReference>
<dbReference type="InterPro" id="IPR029062">
    <property type="entry name" value="Class_I_gatase-like"/>
</dbReference>
<evidence type="ECO:0000313" key="2">
    <source>
        <dbReference type="Proteomes" id="UP000029868"/>
    </source>
</evidence>
<dbReference type="AlphaFoldDB" id="A0A099KLQ4"/>
<dbReference type="GO" id="GO:0016811">
    <property type="term" value="F:hydrolase activity, acting on carbon-nitrogen (but not peptide) bonds, in linear amides"/>
    <property type="evidence" value="ECO:0007669"/>
    <property type="project" value="InterPro"/>
</dbReference>
<dbReference type="Proteomes" id="UP000029868">
    <property type="component" value="Unassembled WGS sequence"/>
</dbReference>
<protein>
    <submittedName>
        <fullName evidence="1">Peptidase C26</fullName>
    </submittedName>
</protein>
<dbReference type="RefSeq" id="WP_033083209.1">
    <property type="nucleotide sequence ID" value="NZ_JQEC01000044.1"/>
</dbReference>
<dbReference type="PANTHER" id="PTHR43235">
    <property type="entry name" value="GLUTAMINE AMIDOTRANSFERASE PB2B2.05-RELATED"/>
    <property type="match status" value="1"/>
</dbReference>
<organism evidence="1 2">
    <name type="scientific">Colwellia psychrerythraea</name>
    <name type="common">Vibrio psychroerythus</name>
    <dbReference type="NCBI Taxonomy" id="28229"/>
    <lineage>
        <taxon>Bacteria</taxon>
        <taxon>Pseudomonadati</taxon>
        <taxon>Pseudomonadota</taxon>
        <taxon>Gammaproteobacteria</taxon>
        <taxon>Alteromonadales</taxon>
        <taxon>Colwelliaceae</taxon>
        <taxon>Colwellia</taxon>
    </lineage>
</organism>
<dbReference type="PANTHER" id="PTHR43235:SF1">
    <property type="entry name" value="GLUTAMINE AMIDOTRANSFERASE PB2B2.05-RELATED"/>
    <property type="match status" value="1"/>
</dbReference>
<evidence type="ECO:0000313" key="1">
    <source>
        <dbReference type="EMBL" id="KGJ90887.1"/>
    </source>
</evidence>
<dbReference type="GO" id="GO:0005829">
    <property type="term" value="C:cytosol"/>
    <property type="evidence" value="ECO:0007669"/>
    <property type="project" value="TreeGrafter"/>
</dbReference>
<reference evidence="1 2" key="1">
    <citation type="submission" date="2014-08" db="EMBL/GenBank/DDBJ databases">
        <title>Genomic and Phenotypic Diversity of Colwellia psychrerythraea strains from Disparate Marine Basins.</title>
        <authorList>
            <person name="Techtmann S.M."/>
            <person name="Stelling S.C."/>
            <person name="Utturkar S.M."/>
            <person name="Alshibli N."/>
            <person name="Harris A."/>
            <person name="Brown S.D."/>
            <person name="Hazen T.C."/>
        </authorList>
    </citation>
    <scope>NUCLEOTIDE SEQUENCE [LARGE SCALE GENOMIC DNA]</scope>
    <source>
        <strain evidence="1 2">GAB14E</strain>
    </source>
</reference>
<name>A0A099KLQ4_COLPS</name>
<dbReference type="CDD" id="cd01745">
    <property type="entry name" value="GATase1_2"/>
    <property type="match status" value="1"/>
</dbReference>
<accession>A0A099KLQ4</accession>
<dbReference type="OrthoDB" id="9813383at2"/>
<dbReference type="InterPro" id="IPR044668">
    <property type="entry name" value="PuuD-like"/>
</dbReference>
<dbReference type="PROSITE" id="PS51273">
    <property type="entry name" value="GATASE_TYPE_1"/>
    <property type="match status" value="1"/>
</dbReference>
<dbReference type="EMBL" id="JQEC01000044">
    <property type="protein sequence ID" value="KGJ90887.1"/>
    <property type="molecule type" value="Genomic_DNA"/>
</dbReference>
<comment type="caution">
    <text evidence="1">The sequence shown here is derived from an EMBL/GenBank/DDBJ whole genome shotgun (WGS) entry which is preliminary data.</text>
</comment>
<dbReference type="Gene3D" id="3.40.50.880">
    <property type="match status" value="1"/>
</dbReference>
<dbReference type="PATRIC" id="fig|28229.3.peg.3212"/>